<sequence length="393" mass="39973">MTPAAGRDHGLDSFPMASTRRLVLALAAGAGLLTAYAAGLATPRGGSADPVRPDSSLAAAAARISASAAEPVTAEELQQAAVTGMLSALHDRWARYYPPADAQAQAAAVEGRFTSVGLWLRESSRHLVVASVTGGSPAARAGVRPGDVVASVAGAVPVSVPQAADLLRGAAGTSVDVRLRRGGRALHLSLERVEVGERPVSSRRLAGGALLVRVESFTRGTGREVRAVLAAEPHAQGVVLDLRGNPGGLLDEGVEVASIFLHGGAVVSYDRRDQPAQTLTAVGTPDTTTPLVVLVDGGTASAAEVVVGALQDRGRGVVVGSRTYGKGSVQETFPLPDGAAVELTVGHYRTPLGRDLDGVGIAPDVQVAADAPATVAERRAATVLLGLRASLPR</sequence>
<dbReference type="PROSITE" id="PS50106">
    <property type="entry name" value="PDZ"/>
    <property type="match status" value="1"/>
</dbReference>
<evidence type="ECO:0000256" key="1">
    <source>
        <dbReference type="ARBA" id="ARBA00009179"/>
    </source>
</evidence>
<comment type="caution">
    <text evidence="7">The sequence shown here is derived from an EMBL/GenBank/DDBJ whole genome shotgun (WGS) entry which is preliminary data.</text>
</comment>
<evidence type="ECO:0000256" key="5">
    <source>
        <dbReference type="RuleBase" id="RU004404"/>
    </source>
</evidence>
<dbReference type="InterPro" id="IPR029045">
    <property type="entry name" value="ClpP/crotonase-like_dom_sf"/>
</dbReference>
<keyword evidence="4 5" id="KW-0720">Serine protease</keyword>
<dbReference type="GO" id="GO:0008236">
    <property type="term" value="F:serine-type peptidase activity"/>
    <property type="evidence" value="ECO:0007669"/>
    <property type="project" value="UniProtKB-KW"/>
</dbReference>
<keyword evidence="3 5" id="KW-0378">Hydrolase</keyword>
<dbReference type="SMART" id="SM00228">
    <property type="entry name" value="PDZ"/>
    <property type="match status" value="1"/>
</dbReference>
<dbReference type="Pfam" id="PF17820">
    <property type="entry name" value="PDZ_6"/>
    <property type="match status" value="1"/>
</dbReference>
<dbReference type="GO" id="GO:0030288">
    <property type="term" value="C:outer membrane-bounded periplasmic space"/>
    <property type="evidence" value="ECO:0007669"/>
    <property type="project" value="TreeGrafter"/>
</dbReference>
<dbReference type="InterPro" id="IPR004447">
    <property type="entry name" value="Peptidase_S41A"/>
</dbReference>
<dbReference type="NCBIfam" id="TIGR00225">
    <property type="entry name" value="prc"/>
    <property type="match status" value="1"/>
</dbReference>
<dbReference type="SUPFAM" id="SSF52096">
    <property type="entry name" value="ClpP/crotonase"/>
    <property type="match status" value="1"/>
</dbReference>
<dbReference type="InterPro" id="IPR041489">
    <property type="entry name" value="PDZ_6"/>
</dbReference>
<dbReference type="SMART" id="SM00245">
    <property type="entry name" value="TSPc"/>
    <property type="match status" value="1"/>
</dbReference>
<dbReference type="GO" id="GO:0004175">
    <property type="term" value="F:endopeptidase activity"/>
    <property type="evidence" value="ECO:0007669"/>
    <property type="project" value="TreeGrafter"/>
</dbReference>
<dbReference type="PANTHER" id="PTHR32060">
    <property type="entry name" value="TAIL-SPECIFIC PROTEASE"/>
    <property type="match status" value="1"/>
</dbReference>
<dbReference type="InterPro" id="IPR001478">
    <property type="entry name" value="PDZ"/>
</dbReference>
<proteinExistence type="inferred from homology"/>
<reference evidence="7 8" key="1">
    <citation type="submission" date="2019-02" db="EMBL/GenBank/DDBJ databases">
        <title>Genomic Encyclopedia of Type Strains, Phase IV (KMG-IV): sequencing the most valuable type-strain genomes for metagenomic binning, comparative biology and taxonomic classification.</title>
        <authorList>
            <person name="Goeker M."/>
        </authorList>
    </citation>
    <scope>NUCLEOTIDE SEQUENCE [LARGE SCALE GENOMIC DNA]</scope>
    <source>
        <strain evidence="7 8">DSM 45622</strain>
    </source>
</reference>
<dbReference type="Pfam" id="PF03572">
    <property type="entry name" value="Peptidase_S41"/>
    <property type="match status" value="1"/>
</dbReference>
<dbReference type="GO" id="GO:0007165">
    <property type="term" value="P:signal transduction"/>
    <property type="evidence" value="ECO:0007669"/>
    <property type="project" value="TreeGrafter"/>
</dbReference>
<dbReference type="InterPro" id="IPR036034">
    <property type="entry name" value="PDZ_sf"/>
</dbReference>
<organism evidence="7 8">
    <name type="scientific">Motilibacter rhizosphaerae</name>
    <dbReference type="NCBI Taxonomy" id="598652"/>
    <lineage>
        <taxon>Bacteria</taxon>
        <taxon>Bacillati</taxon>
        <taxon>Actinomycetota</taxon>
        <taxon>Actinomycetes</taxon>
        <taxon>Motilibacterales</taxon>
        <taxon>Motilibacteraceae</taxon>
        <taxon>Motilibacter</taxon>
    </lineage>
</organism>
<dbReference type="Proteomes" id="UP000293638">
    <property type="component" value="Unassembled WGS sequence"/>
</dbReference>
<dbReference type="AlphaFoldDB" id="A0A4Q7NT44"/>
<keyword evidence="2 5" id="KW-0645">Protease</keyword>
<dbReference type="Gene3D" id="2.30.42.10">
    <property type="match status" value="1"/>
</dbReference>
<protein>
    <submittedName>
        <fullName evidence="7">Carboxyl-terminal processing protease</fullName>
    </submittedName>
</protein>
<name>A0A4Q7NT44_9ACTN</name>
<dbReference type="Gene3D" id="3.30.750.44">
    <property type="match status" value="1"/>
</dbReference>
<gene>
    <name evidence="7" type="ORF">EV189_1833</name>
</gene>
<dbReference type="Gene3D" id="3.90.226.10">
    <property type="entry name" value="2-enoyl-CoA Hydratase, Chain A, domain 1"/>
    <property type="match status" value="1"/>
</dbReference>
<evidence type="ECO:0000256" key="4">
    <source>
        <dbReference type="ARBA" id="ARBA00022825"/>
    </source>
</evidence>
<dbReference type="CDD" id="cd07560">
    <property type="entry name" value="Peptidase_S41_CPP"/>
    <property type="match status" value="1"/>
</dbReference>
<feature type="domain" description="PDZ" evidence="6">
    <location>
        <begin position="110"/>
        <end position="194"/>
    </location>
</feature>
<evidence type="ECO:0000313" key="7">
    <source>
        <dbReference type="EMBL" id="RZS90050.1"/>
    </source>
</evidence>
<evidence type="ECO:0000256" key="3">
    <source>
        <dbReference type="ARBA" id="ARBA00022801"/>
    </source>
</evidence>
<evidence type="ECO:0000313" key="8">
    <source>
        <dbReference type="Proteomes" id="UP000293638"/>
    </source>
</evidence>
<dbReference type="SUPFAM" id="SSF50156">
    <property type="entry name" value="PDZ domain-like"/>
    <property type="match status" value="1"/>
</dbReference>
<dbReference type="EMBL" id="SGXD01000002">
    <property type="protein sequence ID" value="RZS90050.1"/>
    <property type="molecule type" value="Genomic_DNA"/>
</dbReference>
<evidence type="ECO:0000256" key="2">
    <source>
        <dbReference type="ARBA" id="ARBA00022670"/>
    </source>
</evidence>
<accession>A0A4Q7NT44</accession>
<comment type="similarity">
    <text evidence="1 5">Belongs to the peptidase S41A family.</text>
</comment>
<dbReference type="InterPro" id="IPR005151">
    <property type="entry name" value="Tail-specific_protease"/>
</dbReference>
<evidence type="ECO:0000259" key="6">
    <source>
        <dbReference type="PROSITE" id="PS50106"/>
    </source>
</evidence>
<dbReference type="GO" id="GO:0006508">
    <property type="term" value="P:proteolysis"/>
    <property type="evidence" value="ECO:0007669"/>
    <property type="project" value="UniProtKB-KW"/>
</dbReference>
<keyword evidence="8" id="KW-1185">Reference proteome</keyword>
<dbReference type="PANTHER" id="PTHR32060:SF30">
    <property type="entry name" value="CARBOXY-TERMINAL PROCESSING PROTEASE CTPA"/>
    <property type="match status" value="1"/>
</dbReference>